<sequence length="200" mass="21710">MPTAKKSPTQTFHVPGLSAKESTTVVAALQDRLFAYTDLHLVLKHVHWNVVGPNFIGVHEMLDPQVDAVRGFADVLAERIATMGGTPIGTPGALVAARSWDDYDLTRDTAQAHLGALDLVFTGVIEDNRAAIDDVGEIDPVTEDLLISQTGDLEQFHWFIRAHLENAEGRLATEDAETETEAADAARDPQERTAKKATST</sequence>
<dbReference type="GO" id="GO:0008199">
    <property type="term" value="F:ferric iron binding"/>
    <property type="evidence" value="ECO:0007669"/>
    <property type="project" value="InterPro"/>
</dbReference>
<dbReference type="PANTHER" id="PTHR42932:SF3">
    <property type="entry name" value="DNA PROTECTION DURING STARVATION PROTEIN"/>
    <property type="match status" value="1"/>
</dbReference>
<dbReference type="GO" id="GO:0016722">
    <property type="term" value="F:oxidoreductase activity, acting on metal ions"/>
    <property type="evidence" value="ECO:0007669"/>
    <property type="project" value="InterPro"/>
</dbReference>
<dbReference type="Pfam" id="PF00210">
    <property type="entry name" value="Ferritin"/>
    <property type="match status" value="1"/>
</dbReference>
<dbReference type="AlphaFoldDB" id="A0A6J4NTL3"/>
<feature type="compositionally biased region" description="Basic and acidic residues" evidence="3">
    <location>
        <begin position="184"/>
        <end position="194"/>
    </location>
</feature>
<dbReference type="PIRSF" id="PIRSF005900">
    <property type="entry name" value="Dps"/>
    <property type="match status" value="1"/>
</dbReference>
<protein>
    <submittedName>
        <fullName evidence="5">DNA protection during starvation protein</fullName>
    </submittedName>
</protein>
<organism evidence="5">
    <name type="scientific">uncultured Nocardioides sp</name>
    <dbReference type="NCBI Taxonomy" id="198441"/>
    <lineage>
        <taxon>Bacteria</taxon>
        <taxon>Bacillati</taxon>
        <taxon>Actinomycetota</taxon>
        <taxon>Actinomycetes</taxon>
        <taxon>Propionibacteriales</taxon>
        <taxon>Nocardioidaceae</taxon>
        <taxon>Nocardioides</taxon>
        <taxon>environmental samples</taxon>
    </lineage>
</organism>
<dbReference type="InterPro" id="IPR012347">
    <property type="entry name" value="Ferritin-like"/>
</dbReference>
<dbReference type="EMBL" id="CADCUN010000191">
    <property type="protein sequence ID" value="CAA9394898.1"/>
    <property type="molecule type" value="Genomic_DNA"/>
</dbReference>
<evidence type="ECO:0000256" key="3">
    <source>
        <dbReference type="SAM" id="MobiDB-lite"/>
    </source>
</evidence>
<dbReference type="CDD" id="cd01043">
    <property type="entry name" value="DPS"/>
    <property type="match status" value="1"/>
</dbReference>
<dbReference type="InterPro" id="IPR009078">
    <property type="entry name" value="Ferritin-like_SF"/>
</dbReference>
<dbReference type="InterPro" id="IPR023188">
    <property type="entry name" value="DPS_DNA-bd_CS"/>
</dbReference>
<feature type="domain" description="Ferritin/DPS" evidence="4">
    <location>
        <begin position="27"/>
        <end position="167"/>
    </location>
</feature>
<dbReference type="PROSITE" id="PS00818">
    <property type="entry name" value="DPS_1"/>
    <property type="match status" value="1"/>
</dbReference>
<name>A0A6J4NTL3_9ACTN</name>
<proteinExistence type="inferred from homology"/>
<reference evidence="5" key="1">
    <citation type="submission" date="2020-02" db="EMBL/GenBank/DDBJ databases">
        <authorList>
            <person name="Meier V. D."/>
        </authorList>
    </citation>
    <scope>NUCLEOTIDE SEQUENCE</scope>
    <source>
        <strain evidence="5">AVDCRST_MAG60</strain>
    </source>
</reference>
<dbReference type="SUPFAM" id="SSF47240">
    <property type="entry name" value="Ferritin-like"/>
    <property type="match status" value="1"/>
</dbReference>
<dbReference type="PRINTS" id="PR01346">
    <property type="entry name" value="HELNAPAPROT"/>
</dbReference>
<accession>A0A6J4NTL3</accession>
<evidence type="ECO:0000256" key="2">
    <source>
        <dbReference type="RuleBase" id="RU003875"/>
    </source>
</evidence>
<dbReference type="PANTHER" id="PTHR42932">
    <property type="entry name" value="GENERAL STRESS PROTEIN 20U"/>
    <property type="match status" value="1"/>
</dbReference>
<feature type="region of interest" description="Disordered" evidence="3">
    <location>
        <begin position="172"/>
        <end position="200"/>
    </location>
</feature>
<comment type="similarity">
    <text evidence="1 2">Belongs to the Dps family.</text>
</comment>
<evidence type="ECO:0000313" key="5">
    <source>
        <dbReference type="EMBL" id="CAA9394898.1"/>
    </source>
</evidence>
<gene>
    <name evidence="5" type="ORF">AVDCRST_MAG60-1768</name>
</gene>
<evidence type="ECO:0000256" key="1">
    <source>
        <dbReference type="ARBA" id="ARBA00009497"/>
    </source>
</evidence>
<dbReference type="Gene3D" id="1.20.1260.10">
    <property type="match status" value="1"/>
</dbReference>
<dbReference type="InterPro" id="IPR008331">
    <property type="entry name" value="Ferritin_DPS_dom"/>
</dbReference>
<evidence type="ECO:0000259" key="4">
    <source>
        <dbReference type="Pfam" id="PF00210"/>
    </source>
</evidence>
<dbReference type="InterPro" id="IPR002177">
    <property type="entry name" value="DPS_DNA-bd"/>
</dbReference>